<evidence type="ECO:0000313" key="3">
    <source>
        <dbReference type="EMBL" id="KAF2738965.1"/>
    </source>
</evidence>
<evidence type="ECO:0000313" key="4">
    <source>
        <dbReference type="Proteomes" id="UP000799444"/>
    </source>
</evidence>
<gene>
    <name evidence="3" type="ORF">EJ04DRAFT_8073</name>
</gene>
<sequence>MGYDDTETIKTKMEHADSRCLGGMMIWSVDYDSGSGSGDTGNTSEPTFPNDVFPPPEIWRNPYPTVLCEPPCTIVIPGYTLSSMTTISWPAYTTTLISISGGNTNKVTTIVPTLINGTPTSTQMTFLTISGGSTATITTTVSIPPVTTSIINFWPVSVEPTDHPSWIFQPVPSLIPPALTLSAPPGLLPFPPTHYPGFGTGQTTTTGLGTMIWPTGPGLTFQPMPTVPFSLPINTTFPFPTMPSPTITATQIWPTSVPIPSCPSLFPWKSCSDWPTAFQNPPCPTNVPWFWCFPGITLPTAPTTTFSPSQTWPSDKPKPTCPAWMPIQFCTDFPPDVPKPKGCPAALAWIFCFDWDNHDSTSTYYPVQITFQSGEPKETCTANCGSKNCQMFGCGCGPLGLPFGPGCGSGSFDVSFPGIPCGLFGCNGGCGFFGCGVCVCDLTIPS</sequence>
<evidence type="ECO:0000256" key="1">
    <source>
        <dbReference type="SAM" id="MobiDB-lite"/>
    </source>
</evidence>
<dbReference type="EMBL" id="ML996106">
    <property type="protein sequence ID" value="KAF2738965.1"/>
    <property type="molecule type" value="Genomic_DNA"/>
</dbReference>
<organism evidence="3 4">
    <name type="scientific">Polyplosphaeria fusca</name>
    <dbReference type="NCBI Taxonomy" id="682080"/>
    <lineage>
        <taxon>Eukaryota</taxon>
        <taxon>Fungi</taxon>
        <taxon>Dikarya</taxon>
        <taxon>Ascomycota</taxon>
        <taxon>Pezizomycotina</taxon>
        <taxon>Dothideomycetes</taxon>
        <taxon>Pleosporomycetidae</taxon>
        <taxon>Pleosporales</taxon>
        <taxon>Tetraplosphaeriaceae</taxon>
        <taxon>Polyplosphaeria</taxon>
    </lineage>
</organism>
<reference evidence="3" key="1">
    <citation type="journal article" date="2020" name="Stud. Mycol.">
        <title>101 Dothideomycetes genomes: a test case for predicting lifestyles and emergence of pathogens.</title>
        <authorList>
            <person name="Haridas S."/>
            <person name="Albert R."/>
            <person name="Binder M."/>
            <person name="Bloem J."/>
            <person name="Labutti K."/>
            <person name="Salamov A."/>
            <person name="Andreopoulos B."/>
            <person name="Baker S."/>
            <person name="Barry K."/>
            <person name="Bills G."/>
            <person name="Bluhm B."/>
            <person name="Cannon C."/>
            <person name="Castanera R."/>
            <person name="Culley D."/>
            <person name="Daum C."/>
            <person name="Ezra D."/>
            <person name="Gonzalez J."/>
            <person name="Henrissat B."/>
            <person name="Kuo A."/>
            <person name="Liang C."/>
            <person name="Lipzen A."/>
            <person name="Lutzoni F."/>
            <person name="Magnuson J."/>
            <person name="Mondo S."/>
            <person name="Nolan M."/>
            <person name="Ohm R."/>
            <person name="Pangilinan J."/>
            <person name="Park H.-J."/>
            <person name="Ramirez L."/>
            <person name="Alfaro M."/>
            <person name="Sun H."/>
            <person name="Tritt A."/>
            <person name="Yoshinaga Y."/>
            <person name="Zwiers L.-H."/>
            <person name="Turgeon B."/>
            <person name="Goodwin S."/>
            <person name="Spatafora J."/>
            <person name="Crous P."/>
            <person name="Grigoriev I."/>
        </authorList>
    </citation>
    <scope>NUCLEOTIDE SEQUENCE</scope>
    <source>
        <strain evidence="3">CBS 125425</strain>
    </source>
</reference>
<protein>
    <recommendedName>
        <fullName evidence="2">GH18 domain-containing protein</fullName>
    </recommendedName>
</protein>
<dbReference type="Proteomes" id="UP000799444">
    <property type="component" value="Unassembled WGS sequence"/>
</dbReference>
<dbReference type="SUPFAM" id="SSF51445">
    <property type="entry name" value="(Trans)glycosidases"/>
    <property type="match status" value="1"/>
</dbReference>
<feature type="region of interest" description="Disordered" evidence="1">
    <location>
        <begin position="35"/>
        <end position="55"/>
    </location>
</feature>
<accession>A0A9P4R6G7</accession>
<dbReference type="InterPro" id="IPR017853">
    <property type="entry name" value="GH"/>
</dbReference>
<dbReference type="Gene3D" id="3.20.20.80">
    <property type="entry name" value="Glycosidases"/>
    <property type="match status" value="1"/>
</dbReference>
<proteinExistence type="predicted"/>
<dbReference type="OrthoDB" id="73875at2759"/>
<dbReference type="AlphaFoldDB" id="A0A9P4R6G7"/>
<name>A0A9P4R6G7_9PLEO</name>
<keyword evidence="4" id="KW-1185">Reference proteome</keyword>
<evidence type="ECO:0000259" key="2">
    <source>
        <dbReference type="PROSITE" id="PS51910"/>
    </source>
</evidence>
<comment type="caution">
    <text evidence="3">The sequence shown here is derived from an EMBL/GenBank/DDBJ whole genome shotgun (WGS) entry which is preliminary data.</text>
</comment>
<dbReference type="GO" id="GO:0005975">
    <property type="term" value="P:carbohydrate metabolic process"/>
    <property type="evidence" value="ECO:0007669"/>
    <property type="project" value="InterPro"/>
</dbReference>
<dbReference type="PROSITE" id="PS51910">
    <property type="entry name" value="GH18_2"/>
    <property type="match status" value="1"/>
</dbReference>
<feature type="domain" description="GH18" evidence="2">
    <location>
        <begin position="1"/>
        <end position="51"/>
    </location>
</feature>
<dbReference type="InterPro" id="IPR001223">
    <property type="entry name" value="Glyco_hydro18_cat"/>
</dbReference>